<feature type="non-terminal residue" evidence="2">
    <location>
        <position position="235"/>
    </location>
</feature>
<dbReference type="InterPro" id="IPR000033">
    <property type="entry name" value="LDLR_classB_rpt"/>
</dbReference>
<dbReference type="AlphaFoldDB" id="A0A8S2G443"/>
<evidence type="ECO:0000313" key="3">
    <source>
        <dbReference type="EMBL" id="CAF4421700.1"/>
    </source>
</evidence>
<evidence type="ECO:0000313" key="4">
    <source>
        <dbReference type="Proteomes" id="UP000677228"/>
    </source>
</evidence>
<feature type="non-terminal residue" evidence="2">
    <location>
        <position position="1"/>
    </location>
</feature>
<dbReference type="PANTHER" id="PTHR46513:SF44">
    <property type="entry name" value="LDL RECEPTOR RELATED PROTEIN 4"/>
    <property type="match status" value="1"/>
</dbReference>
<dbReference type="PROSITE" id="PS51120">
    <property type="entry name" value="LDLRB"/>
    <property type="match status" value="1"/>
</dbReference>
<dbReference type="SMART" id="SM00135">
    <property type="entry name" value="LY"/>
    <property type="match status" value="3"/>
</dbReference>
<dbReference type="Pfam" id="PF00058">
    <property type="entry name" value="Ldl_recept_b"/>
    <property type="match status" value="1"/>
</dbReference>
<evidence type="ECO:0000256" key="1">
    <source>
        <dbReference type="PROSITE-ProRule" id="PRU00461"/>
    </source>
</evidence>
<organism evidence="2 4">
    <name type="scientific">Didymodactylos carnosus</name>
    <dbReference type="NCBI Taxonomy" id="1234261"/>
    <lineage>
        <taxon>Eukaryota</taxon>
        <taxon>Metazoa</taxon>
        <taxon>Spiralia</taxon>
        <taxon>Gnathifera</taxon>
        <taxon>Rotifera</taxon>
        <taxon>Eurotatoria</taxon>
        <taxon>Bdelloidea</taxon>
        <taxon>Philodinida</taxon>
        <taxon>Philodinidae</taxon>
        <taxon>Didymodactylos</taxon>
    </lineage>
</organism>
<protein>
    <submittedName>
        <fullName evidence="2">Uncharacterized protein</fullName>
    </submittedName>
</protein>
<accession>A0A8S2G443</accession>
<comment type="caution">
    <text evidence="2">The sequence shown here is derived from an EMBL/GenBank/DDBJ whole genome shotgun (WGS) entry which is preliminary data.</text>
</comment>
<dbReference type="Gene3D" id="2.120.10.30">
    <property type="entry name" value="TolB, C-terminal domain"/>
    <property type="match status" value="1"/>
</dbReference>
<dbReference type="InterPro" id="IPR050778">
    <property type="entry name" value="Cueball_EGF_LRP_Nidogen"/>
</dbReference>
<gene>
    <name evidence="2" type="ORF">OVA965_LOCUS42545</name>
    <name evidence="3" type="ORF">TMI583_LOCUS44486</name>
</gene>
<name>A0A8S2G443_9BILA</name>
<sequence>RMIYSSQMDGERPKPVTTSKIFPLITALAFNWYSKLLYMASNDERKITVVRINSRDLPQRVIANDTEGIHGIALDPSEGLVFYTVIKRPAKIYRMLSDGSNRYAIVSRELGTPYHITCDYLTKRLYWTDGVLSRIQYSDYSGRNVQTLKGKSISHPFGIAIYEFTHPCRQNNGECADFCFPIVERGRLTRVCGCRYGKKIDPAANSDCIDNSAIEPTITNCEGKFRCNNGRCIPI</sequence>
<reference evidence="2" key="1">
    <citation type="submission" date="2021-02" db="EMBL/GenBank/DDBJ databases">
        <authorList>
            <person name="Nowell W R."/>
        </authorList>
    </citation>
    <scope>NUCLEOTIDE SEQUENCE</scope>
</reference>
<evidence type="ECO:0000313" key="2">
    <source>
        <dbReference type="EMBL" id="CAF1608885.1"/>
    </source>
</evidence>
<dbReference type="EMBL" id="CAJNOK010052627">
    <property type="protein sequence ID" value="CAF1608885.1"/>
    <property type="molecule type" value="Genomic_DNA"/>
</dbReference>
<dbReference type="PANTHER" id="PTHR46513">
    <property type="entry name" value="VITELLOGENIN RECEPTOR-LIKE PROTEIN-RELATED-RELATED"/>
    <property type="match status" value="1"/>
</dbReference>
<feature type="repeat" description="LDL-receptor class B" evidence="1">
    <location>
        <begin position="123"/>
        <end position="165"/>
    </location>
</feature>
<dbReference type="Proteomes" id="UP000677228">
    <property type="component" value="Unassembled WGS sequence"/>
</dbReference>
<dbReference type="Gene3D" id="2.10.25.10">
    <property type="entry name" value="Laminin"/>
    <property type="match status" value="1"/>
</dbReference>
<dbReference type="InterPro" id="IPR011042">
    <property type="entry name" value="6-blade_b-propeller_TolB-like"/>
</dbReference>
<dbReference type="SUPFAM" id="SSF63825">
    <property type="entry name" value="YWTD domain"/>
    <property type="match status" value="1"/>
</dbReference>
<proteinExistence type="predicted"/>
<dbReference type="Proteomes" id="UP000682733">
    <property type="component" value="Unassembled WGS sequence"/>
</dbReference>
<dbReference type="EMBL" id="CAJOBA010076771">
    <property type="protein sequence ID" value="CAF4421700.1"/>
    <property type="molecule type" value="Genomic_DNA"/>
</dbReference>